<dbReference type="GO" id="GO:0030572">
    <property type="term" value="F:phosphatidyltransferase activity"/>
    <property type="evidence" value="ECO:0007669"/>
    <property type="project" value="UniProtKB-ARBA"/>
</dbReference>
<dbReference type="PANTHER" id="PTHR21248:SF12">
    <property type="entry name" value="CARDIOLIPIN SYNTHASE C"/>
    <property type="match status" value="1"/>
</dbReference>
<keyword evidence="3" id="KW-1185">Reference proteome</keyword>
<dbReference type="RefSeq" id="WP_245987185.1">
    <property type="nucleotide sequence ID" value="NZ_RBIQ01000009.1"/>
</dbReference>
<reference evidence="2 3" key="1">
    <citation type="submission" date="2018-10" db="EMBL/GenBank/DDBJ databases">
        <title>Genomic Encyclopedia of Archaeal and Bacterial Type Strains, Phase II (KMG-II): from individual species to whole genera.</title>
        <authorList>
            <person name="Goeker M."/>
        </authorList>
    </citation>
    <scope>NUCLEOTIDE SEQUENCE [LARGE SCALE GENOMIC DNA]</scope>
    <source>
        <strain evidence="2 3">DSM 25230</strain>
    </source>
</reference>
<comment type="caution">
    <text evidence="2">The sequence shown here is derived from an EMBL/GenBank/DDBJ whole genome shotgun (WGS) entry which is preliminary data.</text>
</comment>
<sequence>MTKTSTNCQNIKRDTTISLSAALKEVKPLMQDKTGVYVLEDGGTAMVTRAWLCEYAEKSIDIQYFIFSTDNIGLIASDYLVRAADRGVKVRLLIDDIMVDGGFKDILSLNAHENIEIRIYNPGVNLGKNIFQKIGKFATDFRSANQRMHNKTFVVDKQVVITGGRNIADEYFDYDHEYNFRDRDVLLLGKETKQINTSFQQFWDSDLSVPAIELTDTLPEELNDKDRFSKLHEYACNPENFWPQVREKIQNLPQVFKSLKESDKLVWTDSVSFVSDFPGKNDGESGLGGGGITTSKLLKLVKSAKKSIEIQTPYLITSELGKNLFKEVVERGVKVRILTNSLASTDNVEAFSSYQTDREALLETGVKIYEFKPDAAEQTKIMTGALQEELDYKPTFGLHAKSMVIDGKTTIIGTFNLDPRSANLNTECITIINSKEITKFVLEGMEEEFKPENSWHITLDYNPDSEVSNYKRLKTWTRKILPKDIL</sequence>
<dbReference type="GO" id="GO:0032049">
    <property type="term" value="P:cardiolipin biosynthetic process"/>
    <property type="evidence" value="ECO:0007669"/>
    <property type="project" value="UniProtKB-ARBA"/>
</dbReference>
<dbReference type="AlphaFoldDB" id="A0A495E5U6"/>
<accession>A0A495E5U6</accession>
<feature type="domain" description="PLD phosphodiesterase" evidence="1">
    <location>
        <begin position="144"/>
        <end position="171"/>
    </location>
</feature>
<protein>
    <submittedName>
        <fullName evidence="2">Phosphatidylserine/phosphatidylglycerophosphate/ cardiolipin synthase-like enzyme</fullName>
    </submittedName>
</protein>
<proteinExistence type="predicted"/>
<evidence type="ECO:0000313" key="3">
    <source>
        <dbReference type="Proteomes" id="UP000269412"/>
    </source>
</evidence>
<dbReference type="SUPFAM" id="SSF56024">
    <property type="entry name" value="Phospholipase D/nuclease"/>
    <property type="match status" value="2"/>
</dbReference>
<organism evidence="2 3">
    <name type="scientific">Maribacter vaceletii</name>
    <dbReference type="NCBI Taxonomy" id="1206816"/>
    <lineage>
        <taxon>Bacteria</taxon>
        <taxon>Pseudomonadati</taxon>
        <taxon>Bacteroidota</taxon>
        <taxon>Flavobacteriia</taxon>
        <taxon>Flavobacteriales</taxon>
        <taxon>Flavobacteriaceae</taxon>
        <taxon>Maribacter</taxon>
    </lineage>
</organism>
<dbReference type="PANTHER" id="PTHR21248">
    <property type="entry name" value="CARDIOLIPIN SYNTHASE"/>
    <property type="match status" value="1"/>
</dbReference>
<dbReference type="InterPro" id="IPR001736">
    <property type="entry name" value="PLipase_D/transphosphatidylase"/>
</dbReference>
<dbReference type="CDD" id="cd09113">
    <property type="entry name" value="PLDc_ymdC_like_2"/>
    <property type="match status" value="1"/>
</dbReference>
<evidence type="ECO:0000259" key="1">
    <source>
        <dbReference type="PROSITE" id="PS50035"/>
    </source>
</evidence>
<dbReference type="InterPro" id="IPR025202">
    <property type="entry name" value="PLD-like_dom"/>
</dbReference>
<dbReference type="Proteomes" id="UP000269412">
    <property type="component" value="Unassembled WGS sequence"/>
</dbReference>
<dbReference type="EMBL" id="RBIQ01000009">
    <property type="protein sequence ID" value="RKR12315.1"/>
    <property type="molecule type" value="Genomic_DNA"/>
</dbReference>
<gene>
    <name evidence="2" type="ORF">CLV91_2441</name>
</gene>
<evidence type="ECO:0000313" key="2">
    <source>
        <dbReference type="EMBL" id="RKR12315.1"/>
    </source>
</evidence>
<dbReference type="PROSITE" id="PS50035">
    <property type="entry name" value="PLD"/>
    <property type="match status" value="2"/>
</dbReference>
<dbReference type="Gene3D" id="3.30.870.10">
    <property type="entry name" value="Endonuclease Chain A"/>
    <property type="match status" value="2"/>
</dbReference>
<name>A0A495E5U6_9FLAO</name>
<dbReference type="SMART" id="SM00155">
    <property type="entry name" value="PLDc"/>
    <property type="match status" value="2"/>
</dbReference>
<dbReference type="Pfam" id="PF13091">
    <property type="entry name" value="PLDc_2"/>
    <property type="match status" value="2"/>
</dbReference>
<dbReference type="CDD" id="cd09111">
    <property type="entry name" value="PLDc_ymdC_like_1"/>
    <property type="match status" value="1"/>
</dbReference>
<feature type="domain" description="PLD phosphodiesterase" evidence="1">
    <location>
        <begin position="394"/>
        <end position="421"/>
    </location>
</feature>